<keyword evidence="1" id="KW-0472">Membrane</keyword>
<feature type="transmembrane region" description="Helical" evidence="1">
    <location>
        <begin position="118"/>
        <end position="137"/>
    </location>
</feature>
<evidence type="ECO:0000256" key="1">
    <source>
        <dbReference type="SAM" id="Phobius"/>
    </source>
</evidence>
<protein>
    <submittedName>
        <fullName evidence="2">Uncharacterized protein</fullName>
    </submittedName>
</protein>
<feature type="transmembrane region" description="Helical" evidence="1">
    <location>
        <begin position="65"/>
        <end position="86"/>
    </location>
</feature>
<evidence type="ECO:0000313" key="2">
    <source>
        <dbReference type="EMBL" id="TWU77989.1"/>
    </source>
</evidence>
<dbReference type="AlphaFoldDB" id="A0A5C6GKW3"/>
<feature type="transmembrane region" description="Helical" evidence="1">
    <location>
        <begin position="7"/>
        <end position="27"/>
    </location>
</feature>
<reference evidence="3" key="1">
    <citation type="submission" date="2018-12" db="EMBL/GenBank/DDBJ databases">
        <title>The complete genome of Metarhizium rileyi, a key fungal pathogen of Lepidoptera.</title>
        <authorList>
            <person name="Binneck E."/>
            <person name="Lastra C.C.L."/>
            <person name="Sosa-Gomez D.R."/>
        </authorList>
    </citation>
    <scope>NUCLEOTIDE SEQUENCE [LARGE SCALE GENOMIC DNA]</scope>
    <source>
        <strain evidence="3">Cep018-CH2</strain>
    </source>
</reference>
<evidence type="ECO:0000313" key="3">
    <source>
        <dbReference type="Proteomes" id="UP000317257"/>
    </source>
</evidence>
<sequence length="191" mass="21719">MQSWRYHLFYWVASVFSVLGYQVSAWTEEWDKAIAQFCFATLFGISFMLYFVLQLHGPLRKTHYHLFAATYVLGLVALPHSCIVVISKIMLGFLPVCTFYRIAMGPVCYRGYSKVRHFVVVATLMISLGALPHPFVAPLANPWFVDSAIHALFAFAAIGALESARQNRRDIEPCHYFGFLFGPRVYIPQPA</sequence>
<gene>
    <name evidence="2" type="ORF">ED733_006078</name>
</gene>
<organism evidence="2 3">
    <name type="scientific">Metarhizium rileyi (strain RCEF 4871)</name>
    <name type="common">Nomuraea rileyi</name>
    <dbReference type="NCBI Taxonomy" id="1649241"/>
    <lineage>
        <taxon>Eukaryota</taxon>
        <taxon>Fungi</taxon>
        <taxon>Dikarya</taxon>
        <taxon>Ascomycota</taxon>
        <taxon>Pezizomycotina</taxon>
        <taxon>Sordariomycetes</taxon>
        <taxon>Hypocreomycetidae</taxon>
        <taxon>Hypocreales</taxon>
        <taxon>Clavicipitaceae</taxon>
        <taxon>Metarhizium</taxon>
    </lineage>
</organism>
<feature type="transmembrane region" description="Helical" evidence="1">
    <location>
        <begin position="143"/>
        <end position="161"/>
    </location>
</feature>
<comment type="caution">
    <text evidence="2">The sequence shown here is derived from an EMBL/GenBank/DDBJ whole genome shotgun (WGS) entry which is preliminary data.</text>
</comment>
<keyword evidence="1" id="KW-0812">Transmembrane</keyword>
<keyword evidence="1" id="KW-1133">Transmembrane helix</keyword>
<proteinExistence type="predicted"/>
<feature type="transmembrane region" description="Helical" evidence="1">
    <location>
        <begin position="33"/>
        <end position="53"/>
    </location>
</feature>
<dbReference type="Proteomes" id="UP000317257">
    <property type="component" value="Unassembled WGS sequence"/>
</dbReference>
<dbReference type="EMBL" id="SBHS01000002">
    <property type="protein sequence ID" value="TWU77989.1"/>
    <property type="molecule type" value="Genomic_DNA"/>
</dbReference>
<accession>A0A5C6GKW3</accession>
<name>A0A5C6GKW3_METRR</name>